<evidence type="ECO:0000313" key="2">
    <source>
        <dbReference type="Proteomes" id="UP001519460"/>
    </source>
</evidence>
<protein>
    <submittedName>
        <fullName evidence="1">Uncharacterized protein</fullName>
    </submittedName>
</protein>
<accession>A0ABD0M258</accession>
<evidence type="ECO:0000313" key="1">
    <source>
        <dbReference type="EMBL" id="KAK7505787.1"/>
    </source>
</evidence>
<comment type="caution">
    <text evidence="1">The sequence shown here is derived from an EMBL/GenBank/DDBJ whole genome shotgun (WGS) entry which is preliminary data.</text>
</comment>
<keyword evidence="2" id="KW-1185">Reference proteome</keyword>
<proteinExistence type="predicted"/>
<dbReference type="EMBL" id="JACVVK020000009">
    <property type="protein sequence ID" value="KAK7505787.1"/>
    <property type="molecule type" value="Genomic_DNA"/>
</dbReference>
<gene>
    <name evidence="1" type="ORF">BaRGS_00003058</name>
</gene>
<organism evidence="1 2">
    <name type="scientific">Batillaria attramentaria</name>
    <dbReference type="NCBI Taxonomy" id="370345"/>
    <lineage>
        <taxon>Eukaryota</taxon>
        <taxon>Metazoa</taxon>
        <taxon>Spiralia</taxon>
        <taxon>Lophotrochozoa</taxon>
        <taxon>Mollusca</taxon>
        <taxon>Gastropoda</taxon>
        <taxon>Caenogastropoda</taxon>
        <taxon>Sorbeoconcha</taxon>
        <taxon>Cerithioidea</taxon>
        <taxon>Batillariidae</taxon>
        <taxon>Batillaria</taxon>
    </lineage>
</organism>
<sequence length="108" mass="11921">DHLEPSALPAVPPRSLDQWRRRGGLRILDARVLAMKLQLLLLHGWIIAPSPDEGSGADNLLWRIVRSRDSCCRLSSSNSVNMIHGSDDGLGSGCPRWLGGIHTFLNSW</sequence>
<feature type="non-terminal residue" evidence="1">
    <location>
        <position position="1"/>
    </location>
</feature>
<dbReference type="AlphaFoldDB" id="A0ABD0M258"/>
<reference evidence="1 2" key="1">
    <citation type="journal article" date="2023" name="Sci. Data">
        <title>Genome assembly of the Korean intertidal mud-creeper Batillaria attramentaria.</title>
        <authorList>
            <person name="Patra A.K."/>
            <person name="Ho P.T."/>
            <person name="Jun S."/>
            <person name="Lee S.J."/>
            <person name="Kim Y."/>
            <person name="Won Y.J."/>
        </authorList>
    </citation>
    <scope>NUCLEOTIDE SEQUENCE [LARGE SCALE GENOMIC DNA]</scope>
    <source>
        <strain evidence="1">Wonlab-2016</strain>
    </source>
</reference>
<name>A0ABD0M258_9CAEN</name>
<dbReference type="Proteomes" id="UP001519460">
    <property type="component" value="Unassembled WGS sequence"/>
</dbReference>